<name>A0AAX6IE29_IRIPA</name>
<keyword evidence="1" id="KW-0175">Coiled coil</keyword>
<dbReference type="PANTHER" id="PTHR35712">
    <property type="entry name" value="MYOSIN HEAVY CHAIN-LIKE PROTEIN"/>
    <property type="match status" value="1"/>
</dbReference>
<proteinExistence type="predicted"/>
<evidence type="ECO:0000313" key="4">
    <source>
        <dbReference type="Proteomes" id="UP001140949"/>
    </source>
</evidence>
<sequence>MDERATEEEEPLTSRIEKLQHERDELRKDIEQLCMQQAGPGYLAVATRMHFQRTAGLEQEIESLRKKLAGLAREKQNLQEELSEAYRIKTQLADLHSAEVLKNKEAENQLKFFQTCVGAAFAERDHSLLEYEKAKEMEGAMSQRLVAAETRVEELQSAYLDEKNLNARLQMELVERKEQIETFEKVVNKFYEIRERDTDSYGDNTWQEKCSLLLDDPFDKWVFSSDSTTSTSKYIASLEEQLEKRKKSIDKLQSNLRMGLEIERHLKRNLQTLEKKQTILVDSIKNGLSALRNFYNQQRFEVMKILEEEASQIKSVLIEIQTKLAQIHIDYELKFEVLQREHQQRWRDDAEYRDVHITSDVVSDVPAKRSDLSTETILTMSTPESDALAQALQEKVSALLLLSQQEERHLLERDVNQALQRKLEELQRNLSQVTSEKVKVLMELAHLKREYELLQEDNSYGMRQSNSSDDGSDKSIIVHGQEGKLKNILKRTYLNRWIRKGHNEHDVDAHANTDESSSVNKKNSVDFARLKVEHAALQESLANLEHLTFSIHKFHTLLLKAQDDAKSAGPSNSIAGELNSIIAETNHVKTAIGSSLPVSWSADAALDATTYESLYESEECKRLDVVSAAGLEMVELLMLAAQFLRDSLARRDADGEKSIHSIQGCPPSTNIEYSGHA</sequence>
<evidence type="ECO:0000256" key="1">
    <source>
        <dbReference type="SAM" id="Coils"/>
    </source>
</evidence>
<reference evidence="3" key="2">
    <citation type="submission" date="2023-04" db="EMBL/GenBank/DDBJ databases">
        <authorList>
            <person name="Bruccoleri R.E."/>
            <person name="Oakeley E.J."/>
            <person name="Faust A.-M."/>
            <person name="Dessus-Babus S."/>
            <person name="Altorfer M."/>
            <person name="Burckhardt D."/>
            <person name="Oertli M."/>
            <person name="Naumann U."/>
            <person name="Petersen F."/>
            <person name="Wong J."/>
        </authorList>
    </citation>
    <scope>NUCLEOTIDE SEQUENCE</scope>
    <source>
        <strain evidence="3">GSM-AAB239-AS_SAM_17_03QT</strain>
        <tissue evidence="3">Leaf</tissue>
    </source>
</reference>
<organism evidence="3 4">
    <name type="scientific">Iris pallida</name>
    <name type="common">Sweet iris</name>
    <dbReference type="NCBI Taxonomy" id="29817"/>
    <lineage>
        <taxon>Eukaryota</taxon>
        <taxon>Viridiplantae</taxon>
        <taxon>Streptophyta</taxon>
        <taxon>Embryophyta</taxon>
        <taxon>Tracheophyta</taxon>
        <taxon>Spermatophyta</taxon>
        <taxon>Magnoliopsida</taxon>
        <taxon>Liliopsida</taxon>
        <taxon>Asparagales</taxon>
        <taxon>Iridaceae</taxon>
        <taxon>Iridoideae</taxon>
        <taxon>Irideae</taxon>
        <taxon>Iris</taxon>
    </lineage>
</organism>
<protein>
    <submittedName>
        <fullName evidence="3">Synaptonemal complex protein 1 isoform X4</fullName>
    </submittedName>
</protein>
<reference evidence="3" key="1">
    <citation type="journal article" date="2023" name="GigaByte">
        <title>Genome assembly of the bearded iris, Iris pallida Lam.</title>
        <authorList>
            <person name="Bruccoleri R.E."/>
            <person name="Oakeley E.J."/>
            <person name="Faust A.M.E."/>
            <person name="Altorfer M."/>
            <person name="Dessus-Babus S."/>
            <person name="Burckhardt D."/>
            <person name="Oertli M."/>
            <person name="Naumann U."/>
            <person name="Petersen F."/>
            <person name="Wong J."/>
        </authorList>
    </citation>
    <scope>NUCLEOTIDE SEQUENCE</scope>
    <source>
        <strain evidence="3">GSM-AAB239-AS_SAM_17_03QT</strain>
    </source>
</reference>
<feature type="region of interest" description="Disordered" evidence="2">
    <location>
        <begin position="655"/>
        <end position="677"/>
    </location>
</feature>
<evidence type="ECO:0000256" key="2">
    <source>
        <dbReference type="SAM" id="MobiDB-lite"/>
    </source>
</evidence>
<dbReference type="PANTHER" id="PTHR35712:SF1">
    <property type="entry name" value="MYOSIN HEAVY CHAIN-LIKE PROTEIN"/>
    <property type="match status" value="1"/>
</dbReference>
<feature type="coiled-coil region" evidence="1">
    <location>
        <begin position="9"/>
        <end position="95"/>
    </location>
</feature>
<comment type="caution">
    <text evidence="3">The sequence shown here is derived from an EMBL/GenBank/DDBJ whole genome shotgun (WGS) entry which is preliminary data.</text>
</comment>
<feature type="compositionally biased region" description="Polar residues" evidence="2">
    <location>
        <begin position="666"/>
        <end position="677"/>
    </location>
</feature>
<dbReference type="AlphaFoldDB" id="A0AAX6IE29"/>
<feature type="coiled-coil region" evidence="1">
    <location>
        <begin position="145"/>
        <end position="186"/>
    </location>
</feature>
<dbReference type="Proteomes" id="UP001140949">
    <property type="component" value="Unassembled WGS sequence"/>
</dbReference>
<dbReference type="EMBL" id="JANAVB010002396">
    <property type="protein sequence ID" value="KAJ6851044.1"/>
    <property type="molecule type" value="Genomic_DNA"/>
</dbReference>
<feature type="coiled-coil region" evidence="1">
    <location>
        <begin position="401"/>
        <end position="457"/>
    </location>
</feature>
<accession>A0AAX6IE29</accession>
<evidence type="ECO:0000313" key="3">
    <source>
        <dbReference type="EMBL" id="KAJ6851044.1"/>
    </source>
</evidence>
<gene>
    <name evidence="3" type="ORF">M6B38_262880</name>
</gene>
<keyword evidence="4" id="KW-1185">Reference proteome</keyword>